<dbReference type="GeneID" id="19146961"/>
<feature type="compositionally biased region" description="Acidic residues" evidence="1">
    <location>
        <begin position="637"/>
        <end position="665"/>
    </location>
</feature>
<dbReference type="OrthoDB" id="5354164at2759"/>
<organism evidence="2 3">
    <name type="scientific">Cochliobolus carbonum (strain 26-R-13)</name>
    <name type="common">Maize leaf spot fungus</name>
    <name type="synonym">Bipolaris zeicola</name>
    <dbReference type="NCBI Taxonomy" id="930089"/>
    <lineage>
        <taxon>Eukaryota</taxon>
        <taxon>Fungi</taxon>
        <taxon>Dikarya</taxon>
        <taxon>Ascomycota</taxon>
        <taxon>Pezizomycotina</taxon>
        <taxon>Dothideomycetes</taxon>
        <taxon>Pleosporomycetidae</taxon>
        <taxon>Pleosporales</taxon>
        <taxon>Pleosporineae</taxon>
        <taxon>Pleosporaceae</taxon>
        <taxon>Bipolaris</taxon>
    </lineage>
</organism>
<accession>W6XVL2</accession>
<dbReference type="RefSeq" id="XP_007718897.1">
    <property type="nucleotide sequence ID" value="XM_007720707.1"/>
</dbReference>
<evidence type="ECO:0000256" key="1">
    <source>
        <dbReference type="SAM" id="MobiDB-lite"/>
    </source>
</evidence>
<proteinExistence type="predicted"/>
<dbReference type="EMBL" id="KI965125">
    <property type="protein sequence ID" value="EUC26799.1"/>
    <property type="molecule type" value="Genomic_DNA"/>
</dbReference>
<evidence type="ECO:0000313" key="2">
    <source>
        <dbReference type="EMBL" id="EUC26799.1"/>
    </source>
</evidence>
<dbReference type="Proteomes" id="UP000053841">
    <property type="component" value="Unassembled WGS sequence"/>
</dbReference>
<feature type="region of interest" description="Disordered" evidence="1">
    <location>
        <begin position="621"/>
        <end position="681"/>
    </location>
</feature>
<dbReference type="AlphaFoldDB" id="W6XVL2"/>
<reference evidence="2 3" key="1">
    <citation type="journal article" date="2013" name="PLoS Genet.">
        <title>Comparative genome structure, secondary metabolite, and effector coding capacity across Cochliobolus pathogens.</title>
        <authorList>
            <person name="Condon B.J."/>
            <person name="Leng Y."/>
            <person name="Wu D."/>
            <person name="Bushley K.E."/>
            <person name="Ohm R.A."/>
            <person name="Otillar R."/>
            <person name="Martin J."/>
            <person name="Schackwitz W."/>
            <person name="Grimwood J."/>
            <person name="MohdZainudin N."/>
            <person name="Xue C."/>
            <person name="Wang R."/>
            <person name="Manning V.A."/>
            <person name="Dhillon B."/>
            <person name="Tu Z.J."/>
            <person name="Steffenson B.J."/>
            <person name="Salamov A."/>
            <person name="Sun H."/>
            <person name="Lowry S."/>
            <person name="LaButti K."/>
            <person name="Han J."/>
            <person name="Copeland A."/>
            <person name="Lindquist E."/>
            <person name="Barry K."/>
            <person name="Schmutz J."/>
            <person name="Baker S.E."/>
            <person name="Ciuffetti L.M."/>
            <person name="Grigoriev I.V."/>
            <person name="Zhong S."/>
            <person name="Turgeon B.G."/>
        </authorList>
    </citation>
    <scope>NUCLEOTIDE SEQUENCE [LARGE SCALE GENOMIC DNA]</scope>
    <source>
        <strain evidence="2 3">26-R-13</strain>
    </source>
</reference>
<dbReference type="KEGG" id="bze:COCCADRAFT_31514"/>
<dbReference type="HOGENOM" id="CLU_009290_1_0_1"/>
<sequence length="760" mass="85092">MAGGSAVSSGVIETWKIALETMNKLVSGEPQAVQNGAALLGLSAWHLYPDMSIHKSVPIEIKMEDPCVTRGGTLSLGVSRRLISSNEEGGVRWSLSLSHLRHYGRPVDVTRGLEADARLTWSQFKLVVFAALLERWRLQGTPDETIARFFASLPQHSDAHPYLSKSDVNMFKFLKDGAAAYIKRDIEAESLDHKLIQLGRRRAHQFIPGRQTIDAQWNPLIYLFDSTRSFSALKDTESAISYLRYAARRLSHKNTPPDAFIIRQKLLDPERSDVSSCRLPSSLCSKCMVVTALPPELQEGTGNATHHRWLPADAQDINVPRNETRTFDVTEKFKCSENGPQITAPHGPAKYIYRPILTVSETTALYSRVLSEDSGSVNYIPTIEDWNWCLDHGLVLPDVVLKALNHGSTIGQSSIEPTLRTIAAVASVYDNIPNATIHTGVLMRSLKDTSWGMNVVSGNLEHEDMVSMISYLETGIHDINPRCCKLFPMVEKNSLRFQLIQNPYETLLPEQTPHFQRILGNIGKPGLNFLLPTQRPIMREIDAGSWRIDSYGNFDGTTSHSFENTSMHLSFTDYRIPHFDGLRGAYDSQIYFLESVISVQDNGEWVADVDPSPLIKCERYEEVSTDDDNVTEHIFDEGDSTDTDGGDEKEEGDDDDDDEDNEEPFEPVHRLQHQGPCQHKMNSTPGQNITAMDTWNELFDVPKGMFVVRTGGNWVPKLAATLVAYQSMAQVSSTFAVTVCPPQVCWVCVQKKAHHQAFIF</sequence>
<name>W6XVL2_COCC2</name>
<dbReference type="eggNOG" id="ENOG502SJYI">
    <property type="taxonomic scope" value="Eukaryota"/>
</dbReference>
<gene>
    <name evidence="2" type="ORF">COCCADRAFT_31514</name>
</gene>
<evidence type="ECO:0000313" key="3">
    <source>
        <dbReference type="Proteomes" id="UP000053841"/>
    </source>
</evidence>
<protein>
    <submittedName>
        <fullName evidence="2">Uncharacterized protein</fullName>
    </submittedName>
</protein>
<keyword evidence="3" id="KW-1185">Reference proteome</keyword>